<dbReference type="InterPro" id="IPR050643">
    <property type="entry name" value="Periplasmic_pilus_chap"/>
</dbReference>
<dbReference type="Pfam" id="PF00345">
    <property type="entry name" value="PapD_N"/>
    <property type="match status" value="1"/>
</dbReference>
<comment type="similarity">
    <text evidence="2 8">Belongs to the periplasmic pilus chaperone family.</text>
</comment>
<dbReference type="AlphaFoldDB" id="A0A108CQ22"/>
<evidence type="ECO:0000256" key="7">
    <source>
        <dbReference type="ARBA" id="ARBA00023319"/>
    </source>
</evidence>
<evidence type="ECO:0008006" key="13">
    <source>
        <dbReference type="Google" id="ProtNLM"/>
    </source>
</evidence>
<evidence type="ECO:0000256" key="6">
    <source>
        <dbReference type="ARBA" id="ARBA00023186"/>
    </source>
</evidence>
<evidence type="ECO:0000256" key="4">
    <source>
        <dbReference type="ARBA" id="ARBA00022729"/>
    </source>
</evidence>
<organism evidence="11 12">
    <name type="scientific">Burkholderia ubonensis</name>
    <dbReference type="NCBI Taxonomy" id="101571"/>
    <lineage>
        <taxon>Bacteria</taxon>
        <taxon>Pseudomonadati</taxon>
        <taxon>Pseudomonadota</taxon>
        <taxon>Betaproteobacteria</taxon>
        <taxon>Burkholderiales</taxon>
        <taxon>Burkholderiaceae</taxon>
        <taxon>Burkholderia</taxon>
        <taxon>Burkholderia cepacia complex</taxon>
    </lineage>
</organism>
<dbReference type="InterPro" id="IPR016148">
    <property type="entry name" value="Pili_assmbl_chaperone_C"/>
</dbReference>
<proteinExistence type="inferred from homology"/>
<evidence type="ECO:0000313" key="12">
    <source>
        <dbReference type="Proteomes" id="UP000065504"/>
    </source>
</evidence>
<evidence type="ECO:0000256" key="2">
    <source>
        <dbReference type="ARBA" id="ARBA00007399"/>
    </source>
</evidence>
<evidence type="ECO:0000256" key="1">
    <source>
        <dbReference type="ARBA" id="ARBA00004418"/>
    </source>
</evidence>
<dbReference type="PANTHER" id="PTHR30251:SF2">
    <property type="entry name" value="FIMBRIAL CHAPERONE YADV-RELATED"/>
    <property type="match status" value="1"/>
</dbReference>
<dbReference type="GO" id="GO:0030288">
    <property type="term" value="C:outer membrane-bounded periplasmic space"/>
    <property type="evidence" value="ECO:0007669"/>
    <property type="project" value="InterPro"/>
</dbReference>
<evidence type="ECO:0000256" key="5">
    <source>
        <dbReference type="ARBA" id="ARBA00022764"/>
    </source>
</evidence>
<dbReference type="PANTHER" id="PTHR30251">
    <property type="entry name" value="PILUS ASSEMBLY CHAPERONE"/>
    <property type="match status" value="1"/>
</dbReference>
<comment type="caution">
    <text evidence="11">The sequence shown here is derived from an EMBL/GenBank/DDBJ whole genome shotgun (WGS) entry which is preliminary data.</text>
</comment>
<dbReference type="InterPro" id="IPR018046">
    <property type="entry name" value="Pili_assmbl_chaperone_CS"/>
</dbReference>
<evidence type="ECO:0000313" key="11">
    <source>
        <dbReference type="EMBL" id="KWK78853.1"/>
    </source>
</evidence>
<dbReference type="SUPFAM" id="SSF49354">
    <property type="entry name" value="PapD-like"/>
    <property type="match status" value="1"/>
</dbReference>
<dbReference type="InterPro" id="IPR036316">
    <property type="entry name" value="Pili_assmbl_chap_C_dom_sf"/>
</dbReference>
<dbReference type="PROSITE" id="PS00635">
    <property type="entry name" value="PILI_CHAPERONE"/>
    <property type="match status" value="1"/>
</dbReference>
<evidence type="ECO:0000259" key="9">
    <source>
        <dbReference type="Pfam" id="PF00345"/>
    </source>
</evidence>
<keyword evidence="3" id="KW-1029">Fimbrium biogenesis</keyword>
<feature type="domain" description="Pili assembly chaperone N-terminal" evidence="9">
    <location>
        <begin position="33"/>
        <end position="154"/>
    </location>
</feature>
<reference evidence="11 12" key="1">
    <citation type="submission" date="2015-11" db="EMBL/GenBank/DDBJ databases">
        <title>Expanding the genomic diversity of Burkholderia species for the development of highly accurate diagnostics.</title>
        <authorList>
            <person name="Sahl J."/>
            <person name="Keim P."/>
            <person name="Wagner D."/>
        </authorList>
    </citation>
    <scope>NUCLEOTIDE SEQUENCE [LARGE SCALE GENOMIC DNA]</scope>
    <source>
        <strain evidence="11 12">MSMB782WGS</strain>
    </source>
</reference>
<dbReference type="Proteomes" id="UP000065504">
    <property type="component" value="Unassembled WGS sequence"/>
</dbReference>
<dbReference type="InterPro" id="IPR013783">
    <property type="entry name" value="Ig-like_fold"/>
</dbReference>
<dbReference type="InterPro" id="IPR001829">
    <property type="entry name" value="Pili_assmbl_chaperone_bac"/>
</dbReference>
<gene>
    <name evidence="11" type="ORF">WM16_00280</name>
</gene>
<keyword evidence="6 8" id="KW-0143">Chaperone</keyword>
<dbReference type="PRINTS" id="PR00969">
    <property type="entry name" value="CHAPERONPILI"/>
</dbReference>
<dbReference type="Pfam" id="PF02753">
    <property type="entry name" value="PapD_C"/>
    <property type="match status" value="1"/>
</dbReference>
<dbReference type="Gene3D" id="2.60.40.10">
    <property type="entry name" value="Immunoglobulins"/>
    <property type="match status" value="2"/>
</dbReference>
<dbReference type="SUPFAM" id="SSF49584">
    <property type="entry name" value="Periplasmic chaperone C-domain"/>
    <property type="match status" value="1"/>
</dbReference>
<keyword evidence="7" id="KW-0393">Immunoglobulin domain</keyword>
<dbReference type="RefSeq" id="WP_060234157.1">
    <property type="nucleotide sequence ID" value="NZ_LPLU01000052.1"/>
</dbReference>
<evidence type="ECO:0000256" key="8">
    <source>
        <dbReference type="RuleBase" id="RU003918"/>
    </source>
</evidence>
<protein>
    <recommendedName>
        <fullName evidence="13">Pilus assembly protein</fullName>
    </recommendedName>
</protein>
<feature type="domain" description="Pili assembly chaperone C-terminal" evidence="10">
    <location>
        <begin position="184"/>
        <end position="247"/>
    </location>
</feature>
<keyword evidence="5" id="KW-0574">Periplasm</keyword>
<dbReference type="EMBL" id="LPLU01000052">
    <property type="protein sequence ID" value="KWK78853.1"/>
    <property type="molecule type" value="Genomic_DNA"/>
</dbReference>
<dbReference type="InterPro" id="IPR008962">
    <property type="entry name" value="PapD-like_sf"/>
</dbReference>
<dbReference type="FunFam" id="2.60.40.10:FF:000458">
    <property type="entry name" value="Molecular chaperone FimC"/>
    <property type="match status" value="1"/>
</dbReference>
<accession>A0A108CQ22</accession>
<evidence type="ECO:0000256" key="3">
    <source>
        <dbReference type="ARBA" id="ARBA00022558"/>
    </source>
</evidence>
<keyword evidence="4" id="KW-0732">Signal</keyword>
<name>A0A108CQ22_9BURK</name>
<evidence type="ECO:0000259" key="10">
    <source>
        <dbReference type="Pfam" id="PF02753"/>
    </source>
</evidence>
<dbReference type="GO" id="GO:0071555">
    <property type="term" value="P:cell wall organization"/>
    <property type="evidence" value="ECO:0007669"/>
    <property type="project" value="InterPro"/>
</dbReference>
<sequence length="257" mass="27586">MLSFRTSKRGRSPLHLLILSVALVVSTHAAANMVLFGTRVIYPEGQREVSVRMNNQGKQPALVQAWVDRGDTTATPDKADAPFVVTPPISRVEPGKGQTLRLSFLGDNVPEDKESLYWLNVLDIPPKPKAAEGENLMQLAIRTRVKIFLRPAALTDEGAMAAPQQVRWQVQRDGNGRVKGILASNPSAYYVNIATVEIGPEGKAVAAGEGAMIAPGETHLFGFASTLPAQLDKARVAFGYITDYGGIARGESALGTP</sequence>
<dbReference type="InterPro" id="IPR016147">
    <property type="entry name" value="Pili_assmbl_chaperone_N"/>
</dbReference>
<comment type="subcellular location">
    <subcellularLocation>
        <location evidence="1 8">Periplasm</location>
    </subcellularLocation>
</comment>